<dbReference type="RefSeq" id="XP_006820129.1">
    <property type="nucleotide sequence ID" value="XM_006820066.1"/>
</dbReference>
<dbReference type="Proteomes" id="UP000694865">
    <property type="component" value="Unplaced"/>
</dbReference>
<keyword evidence="1" id="KW-0812">Transmembrane</keyword>
<dbReference type="InterPro" id="IPR002937">
    <property type="entry name" value="Amino_oxidase"/>
</dbReference>
<dbReference type="PANTHER" id="PTHR42923:SF43">
    <property type="entry name" value="AMINE OXIDASE"/>
    <property type="match status" value="1"/>
</dbReference>
<organism evidence="3 4">
    <name type="scientific">Saccoglossus kowalevskii</name>
    <name type="common">Acorn worm</name>
    <dbReference type="NCBI Taxonomy" id="10224"/>
    <lineage>
        <taxon>Eukaryota</taxon>
        <taxon>Metazoa</taxon>
        <taxon>Hemichordata</taxon>
        <taxon>Enteropneusta</taxon>
        <taxon>Harrimaniidae</taxon>
        <taxon>Saccoglossus</taxon>
    </lineage>
</organism>
<accession>A0ABM0MJD8</accession>
<keyword evidence="1" id="KW-1133">Transmembrane helix</keyword>
<gene>
    <name evidence="4" type="primary">LOC102805662</name>
</gene>
<keyword evidence="3" id="KW-1185">Reference proteome</keyword>
<evidence type="ECO:0000313" key="3">
    <source>
        <dbReference type="Proteomes" id="UP000694865"/>
    </source>
</evidence>
<protein>
    <submittedName>
        <fullName evidence="4">15-cis-phytoene desaturase, chloroplastic/chromoplastic-like</fullName>
    </submittedName>
</protein>
<evidence type="ECO:0000259" key="2">
    <source>
        <dbReference type="Pfam" id="PF01593"/>
    </source>
</evidence>
<sequence>MHWYSNPAIVVAVFGILVAVIIFGSPRSPRVIEPVNPDDPDKLPDGIKRTVLVAGGGLAGLSTALELAERGYDVTIREASDVIGGRLFAKPVEVLNRTFYLEHGFHGWFYNYYQFKDIRKRLDIDHNFKPWGPVHMIFRDHKPEILYSEGPYPLNLLAIVYRSLNINFWQALTTVLAIPDLFWFNYDEVYERHDNISLAEWAQIYHVNTNFYDIIMQPSLSVTMNERETLSAAEMLMYMQIYFLNNPKADYREVTTVDHFTGILEPWVKKLKSFGVIIELNSTVEGFVFDNKTGNIISADDKNYDYFVLATDFGGVRDIMKSSANRYVNNALVHNNIQRFMGGIDGLAIAPPYKVIRIWFDKQIPNAPDILQCPEHYPINLIAQYHLLERESAIWANKTGGSIMEFHLYTWKYGPVSDSEVWGIISPTAMEIFPEIIEKNFKILAVNVFSYENFPSFQAGSNRHRPMSHFAKSCGISNLMLAGDWLRTSYPSALMERAVSTGREAANHILLSDHVKQVPLLVASSLGPGILSAWW</sequence>
<feature type="transmembrane region" description="Helical" evidence="1">
    <location>
        <begin position="6"/>
        <end position="24"/>
    </location>
</feature>
<keyword evidence="1" id="KW-0472">Membrane</keyword>
<evidence type="ECO:0000313" key="4">
    <source>
        <dbReference type="RefSeq" id="XP_006820129.1"/>
    </source>
</evidence>
<dbReference type="Pfam" id="PF01593">
    <property type="entry name" value="Amino_oxidase"/>
    <property type="match status" value="1"/>
</dbReference>
<dbReference type="Gene3D" id="3.50.50.60">
    <property type="entry name" value="FAD/NAD(P)-binding domain"/>
    <property type="match status" value="1"/>
</dbReference>
<dbReference type="PANTHER" id="PTHR42923">
    <property type="entry name" value="PROTOPORPHYRINOGEN OXIDASE"/>
    <property type="match status" value="1"/>
</dbReference>
<dbReference type="GeneID" id="102805662"/>
<dbReference type="SUPFAM" id="SSF51905">
    <property type="entry name" value="FAD/NAD(P)-binding domain"/>
    <property type="match status" value="1"/>
</dbReference>
<proteinExistence type="predicted"/>
<dbReference type="InterPro" id="IPR036188">
    <property type="entry name" value="FAD/NAD-bd_sf"/>
</dbReference>
<reference evidence="4" key="1">
    <citation type="submission" date="2025-08" db="UniProtKB">
        <authorList>
            <consortium name="RefSeq"/>
        </authorList>
    </citation>
    <scope>IDENTIFICATION</scope>
    <source>
        <tissue evidence="4">Testes</tissue>
    </source>
</reference>
<evidence type="ECO:0000256" key="1">
    <source>
        <dbReference type="SAM" id="Phobius"/>
    </source>
</evidence>
<dbReference type="InterPro" id="IPR050464">
    <property type="entry name" value="Zeta_carotene_desat/Oxidored"/>
</dbReference>
<name>A0ABM0MJD8_SACKO</name>
<feature type="domain" description="Amine oxidase" evidence="2">
    <location>
        <begin position="58"/>
        <end position="510"/>
    </location>
</feature>
<dbReference type="Gene3D" id="3.90.660.50">
    <property type="match status" value="1"/>
</dbReference>